<organism evidence="2">
    <name type="scientific">marine metagenome</name>
    <dbReference type="NCBI Taxonomy" id="408172"/>
    <lineage>
        <taxon>unclassified sequences</taxon>
        <taxon>metagenomes</taxon>
        <taxon>ecological metagenomes</taxon>
    </lineage>
</organism>
<dbReference type="InterPro" id="IPR027939">
    <property type="entry name" value="NMT1/THI5"/>
</dbReference>
<dbReference type="PANTHER" id="PTHR31528">
    <property type="entry name" value="4-AMINO-5-HYDROXYMETHYL-2-METHYLPYRIMIDINE PHOSPHATE SYNTHASE THI11-RELATED"/>
    <property type="match status" value="1"/>
</dbReference>
<dbReference type="InterPro" id="IPR015168">
    <property type="entry name" value="SsuA/THI5"/>
</dbReference>
<dbReference type="Gene3D" id="3.40.190.10">
    <property type="entry name" value="Periplasmic binding protein-like II"/>
    <property type="match status" value="2"/>
</dbReference>
<reference evidence="2" key="1">
    <citation type="submission" date="2018-05" db="EMBL/GenBank/DDBJ databases">
        <authorList>
            <person name="Lanie J.A."/>
            <person name="Ng W.-L."/>
            <person name="Kazmierczak K.M."/>
            <person name="Andrzejewski T.M."/>
            <person name="Davidsen T.M."/>
            <person name="Wayne K.J."/>
            <person name="Tettelin H."/>
            <person name="Glass J.I."/>
            <person name="Rusch D."/>
            <person name="Podicherti R."/>
            <person name="Tsui H.-C.T."/>
            <person name="Winkler M.E."/>
        </authorList>
    </citation>
    <scope>NUCLEOTIDE SEQUENCE</scope>
</reference>
<dbReference type="AlphaFoldDB" id="A0A383CB55"/>
<protein>
    <recommendedName>
        <fullName evidence="1">SsuA/THI5-like domain-containing protein</fullName>
    </recommendedName>
</protein>
<sequence>IIPTLLASLLLFIACSSEKEQPQTNPNALPKVQLALNWFPEAEHGGFYAAQVHGYYKKQGVQVEILGGGPNAPIIQRVATDAVAFGVTNADDVLYARAQQVPVVALMAPYQINPRCIMVHESSGIKDIAKIENITLAMSQRPAFSHYLRWKYPLTGVNIVPYPGNVTQFLMDDNFAQQGYIFSESFVAKSKGGDPLSLLVADIGFNPYASVLIATEETISTKTELVEAVVRASVKGWAQYL</sequence>
<feature type="domain" description="SsuA/THI5-like" evidence="1">
    <location>
        <begin position="42"/>
        <end position="239"/>
    </location>
</feature>
<accession>A0A383CB55</accession>
<dbReference type="SUPFAM" id="SSF53850">
    <property type="entry name" value="Periplasmic binding protein-like II"/>
    <property type="match status" value="1"/>
</dbReference>
<evidence type="ECO:0000259" key="1">
    <source>
        <dbReference type="Pfam" id="PF09084"/>
    </source>
</evidence>
<gene>
    <name evidence="2" type="ORF">METZ01_LOCUS482157</name>
</gene>
<dbReference type="GO" id="GO:0009228">
    <property type="term" value="P:thiamine biosynthetic process"/>
    <property type="evidence" value="ECO:0007669"/>
    <property type="project" value="InterPro"/>
</dbReference>
<evidence type="ECO:0000313" key="2">
    <source>
        <dbReference type="EMBL" id="SVE29303.1"/>
    </source>
</evidence>
<feature type="non-terminal residue" evidence="2">
    <location>
        <position position="241"/>
    </location>
</feature>
<proteinExistence type="predicted"/>
<dbReference type="Pfam" id="PF09084">
    <property type="entry name" value="NMT1"/>
    <property type="match status" value="1"/>
</dbReference>
<dbReference type="EMBL" id="UINC01207283">
    <property type="protein sequence ID" value="SVE29303.1"/>
    <property type="molecule type" value="Genomic_DNA"/>
</dbReference>
<feature type="non-terminal residue" evidence="2">
    <location>
        <position position="1"/>
    </location>
</feature>
<dbReference type="PANTHER" id="PTHR31528:SF3">
    <property type="entry name" value="THIAMINE BIOSYNTHESIS PROTEIN HI_0357-RELATED"/>
    <property type="match status" value="1"/>
</dbReference>
<name>A0A383CB55_9ZZZZ</name>